<dbReference type="PANTHER" id="PTHR10332:SF88">
    <property type="entry name" value="EQUILIBRATIVE NUCLEOSIDE TRANSPORTER 1, ISOFORM A"/>
    <property type="match status" value="1"/>
</dbReference>
<dbReference type="PRINTS" id="PR01130">
    <property type="entry name" value="DERENTRNSPRT"/>
</dbReference>
<dbReference type="STRING" id="1071382.H2B1C1"/>
<feature type="transmembrane region" description="Helical" evidence="7">
    <location>
        <begin position="57"/>
        <end position="77"/>
    </location>
</feature>
<evidence type="ECO:0000256" key="4">
    <source>
        <dbReference type="ARBA" id="ARBA00022692"/>
    </source>
</evidence>
<keyword evidence="9" id="KW-1185">Reference proteome</keyword>
<reference evidence="8 9" key="1">
    <citation type="journal article" date="2011" name="Proc. Natl. Acad. Sci. U.S.A.">
        <title>Evolutionary erosion of yeast sex chromosomes by mating-type switching accidents.</title>
        <authorList>
            <person name="Gordon J.L."/>
            <person name="Armisen D."/>
            <person name="Proux-Wera E."/>
            <person name="Oheigeartaigh S.S."/>
            <person name="Byrne K.P."/>
            <person name="Wolfe K.H."/>
        </authorList>
    </citation>
    <scope>NUCLEOTIDE SEQUENCE [LARGE SCALE GENOMIC DNA]</scope>
    <source>
        <strain evidence="9">ATCC 22294 / BCRC 22015 / CBS 2517 / CECT 1963 / NBRC 1671 / NRRL Y-8276</strain>
    </source>
</reference>
<feature type="transmembrane region" description="Helical" evidence="7">
    <location>
        <begin position="192"/>
        <end position="212"/>
    </location>
</feature>
<keyword evidence="6 7" id="KW-0472">Membrane</keyword>
<dbReference type="EMBL" id="HE650831">
    <property type="protein sequence ID" value="CCF60421.1"/>
    <property type="molecule type" value="Genomic_DNA"/>
</dbReference>
<sequence>MDRDRLLQLSERPLMEKVQNATYLTFLVIGIGLLWPWNNILSATLYFQNNLFQVSSIYAKLFTSSMMSVSTVTSLGYNLYLAPRQHSYTSRVINGLKWQTITFIALTLLCTMSSWLPMGISFILVMVLVSMSAISTALTQNGVMAIANVFGPEFSQGVMLGQAIAGVLPSFVLFLVSFANANEEADETQNEIGVLLYFLVTSLVSYVCIILIKFSGILEKFTNLTASAEITVDNSNNVEEMEVQSNIKVKVRLIVLYYKLKYLALSIFTACVVTLIFPVFAANTHVGRIPLSDAQYIPLVFTIWNAGDLYGRVLADLPTFRDPKFSTFKTFIYSMARIALVPFFFLFIIKSKYSPKSFILDILYLLLQFLFGVTNGHVISISYMKVPEELTTDDEKEAAGGFINLFLSTGLAVGSIISYIVVYFIDLLLK</sequence>
<dbReference type="PIRSF" id="PIRSF016379">
    <property type="entry name" value="ENT"/>
    <property type="match status" value="1"/>
</dbReference>
<gene>
    <name evidence="8" type="primary">KAFR0K00660</name>
    <name evidence="8" type="ORF">KAFR_0K00660</name>
</gene>
<dbReference type="Proteomes" id="UP000005220">
    <property type="component" value="Chromosome 11"/>
</dbReference>
<dbReference type="GeneID" id="13886610"/>
<evidence type="ECO:0000256" key="7">
    <source>
        <dbReference type="SAM" id="Phobius"/>
    </source>
</evidence>
<dbReference type="HOGENOM" id="CLU_021611_3_0_1"/>
<proteinExistence type="inferred from homology"/>
<accession>H2B1C1</accession>
<dbReference type="InterPro" id="IPR036259">
    <property type="entry name" value="MFS_trans_sf"/>
</dbReference>
<feature type="transmembrane region" description="Helical" evidence="7">
    <location>
        <begin position="98"/>
        <end position="116"/>
    </location>
</feature>
<comment type="subcellular location">
    <subcellularLocation>
        <location evidence="1">Membrane</location>
        <topology evidence="1">Multi-pass membrane protein</topology>
    </subcellularLocation>
</comment>
<dbReference type="InterPro" id="IPR002259">
    <property type="entry name" value="Eqnu_transpt"/>
</dbReference>
<dbReference type="GO" id="GO:0000329">
    <property type="term" value="C:fungal-type vacuole membrane"/>
    <property type="evidence" value="ECO:0007669"/>
    <property type="project" value="EnsemblFungi"/>
</dbReference>
<dbReference type="RefSeq" id="XP_003959556.1">
    <property type="nucleotide sequence ID" value="XM_003959507.1"/>
</dbReference>
<dbReference type="GO" id="GO:0034257">
    <property type="term" value="F:nicotinamide riboside transmembrane transporter activity"/>
    <property type="evidence" value="ECO:0007669"/>
    <property type="project" value="EnsemblFungi"/>
</dbReference>
<dbReference type="FunCoup" id="H2B1C1">
    <property type="interactions" value="305"/>
</dbReference>
<dbReference type="InParanoid" id="H2B1C1"/>
<feature type="transmembrane region" description="Helical" evidence="7">
    <location>
        <begin position="331"/>
        <end position="350"/>
    </location>
</feature>
<feature type="transmembrane region" description="Helical" evidence="7">
    <location>
        <begin position="403"/>
        <end position="425"/>
    </location>
</feature>
<evidence type="ECO:0000256" key="6">
    <source>
        <dbReference type="ARBA" id="ARBA00023136"/>
    </source>
</evidence>
<name>H2B1C1_KAZAF</name>
<keyword evidence="5 7" id="KW-1133">Transmembrane helix</keyword>
<feature type="transmembrane region" description="Helical" evidence="7">
    <location>
        <begin position="21"/>
        <end position="37"/>
    </location>
</feature>
<evidence type="ECO:0000313" key="8">
    <source>
        <dbReference type="EMBL" id="CCF60421.1"/>
    </source>
</evidence>
<dbReference type="GO" id="GO:0015205">
    <property type="term" value="F:nucleobase transmembrane transporter activity"/>
    <property type="evidence" value="ECO:0007669"/>
    <property type="project" value="EnsemblFungi"/>
</dbReference>
<evidence type="ECO:0000313" key="9">
    <source>
        <dbReference type="Proteomes" id="UP000005220"/>
    </source>
</evidence>
<keyword evidence="3" id="KW-0813">Transport</keyword>
<dbReference type="OrthoDB" id="46396at2759"/>
<dbReference type="PANTHER" id="PTHR10332">
    <property type="entry name" value="EQUILIBRATIVE NUCLEOSIDE TRANSPORTER"/>
    <property type="match status" value="1"/>
</dbReference>
<dbReference type="SUPFAM" id="SSF103473">
    <property type="entry name" value="MFS general substrate transporter"/>
    <property type="match status" value="1"/>
</dbReference>
<feature type="transmembrane region" description="Helical" evidence="7">
    <location>
        <begin position="362"/>
        <end position="383"/>
    </location>
</feature>
<dbReference type="GO" id="GO:0005886">
    <property type="term" value="C:plasma membrane"/>
    <property type="evidence" value="ECO:0007669"/>
    <property type="project" value="TreeGrafter"/>
</dbReference>
<keyword evidence="4 7" id="KW-0812">Transmembrane</keyword>
<feature type="transmembrane region" description="Helical" evidence="7">
    <location>
        <begin position="158"/>
        <end position="180"/>
    </location>
</feature>
<dbReference type="Pfam" id="PF01733">
    <property type="entry name" value="Nucleoside_tran"/>
    <property type="match status" value="1"/>
</dbReference>
<evidence type="ECO:0008006" key="10">
    <source>
        <dbReference type="Google" id="ProtNLM"/>
    </source>
</evidence>
<comment type="similarity">
    <text evidence="2">Belongs to the SLC29A/ENT transporter (TC 2.A.57) family.</text>
</comment>
<evidence type="ECO:0000256" key="3">
    <source>
        <dbReference type="ARBA" id="ARBA00022448"/>
    </source>
</evidence>
<feature type="transmembrane region" description="Helical" evidence="7">
    <location>
        <begin position="122"/>
        <end position="146"/>
    </location>
</feature>
<protein>
    <recommendedName>
        <fullName evidence="10">Nucleoside transporter FUN26</fullName>
    </recommendedName>
</protein>
<feature type="transmembrane region" description="Helical" evidence="7">
    <location>
        <begin position="262"/>
        <end position="282"/>
    </location>
</feature>
<dbReference type="AlphaFoldDB" id="H2B1C1"/>
<dbReference type="eggNOG" id="KOG1479">
    <property type="taxonomic scope" value="Eukaryota"/>
</dbReference>
<organism evidence="8 9">
    <name type="scientific">Kazachstania africana (strain ATCC 22294 / BCRC 22015 / CBS 2517 / CECT 1963 / NBRC 1671 / NRRL Y-8276)</name>
    <name type="common">Yeast</name>
    <name type="synonym">Kluyveromyces africanus</name>
    <dbReference type="NCBI Taxonomy" id="1071382"/>
    <lineage>
        <taxon>Eukaryota</taxon>
        <taxon>Fungi</taxon>
        <taxon>Dikarya</taxon>
        <taxon>Ascomycota</taxon>
        <taxon>Saccharomycotina</taxon>
        <taxon>Saccharomycetes</taxon>
        <taxon>Saccharomycetales</taxon>
        <taxon>Saccharomycetaceae</taxon>
        <taxon>Kazachstania</taxon>
    </lineage>
</organism>
<dbReference type="KEGG" id="kaf:KAFR_0K00660"/>
<evidence type="ECO:0000256" key="2">
    <source>
        <dbReference type="ARBA" id="ARBA00007965"/>
    </source>
</evidence>
<evidence type="ECO:0000256" key="5">
    <source>
        <dbReference type="ARBA" id="ARBA00022989"/>
    </source>
</evidence>
<evidence type="ECO:0000256" key="1">
    <source>
        <dbReference type="ARBA" id="ARBA00004141"/>
    </source>
</evidence>